<name>A0A377H580_9PAST</name>
<dbReference type="AlphaFoldDB" id="A0A377H580"/>
<protein>
    <submittedName>
        <fullName evidence="1">Uncharacterized protein</fullName>
    </submittedName>
</protein>
<sequence length="65" mass="7288">MHKAMSEKLAIQFASKVIECSPITIFNDNSLNPEDKAKQLSDFISALAKDFESNLSEFNNLPKLD</sequence>
<gene>
    <name evidence="1" type="ORF">NCTC11413_00722</name>
    <name evidence="2" type="ORF">NCTC11413_02510</name>
</gene>
<dbReference type="EMBL" id="UGGZ01000002">
    <property type="protein sequence ID" value="STO61152.1"/>
    <property type="molecule type" value="Genomic_DNA"/>
</dbReference>
<evidence type="ECO:0000313" key="3">
    <source>
        <dbReference type="Proteomes" id="UP000254232"/>
    </source>
</evidence>
<evidence type="ECO:0000313" key="2">
    <source>
        <dbReference type="EMBL" id="STO61152.1"/>
    </source>
</evidence>
<reference evidence="1 3" key="1">
    <citation type="submission" date="2018-06" db="EMBL/GenBank/DDBJ databases">
        <authorList>
            <consortium name="Pathogen Informatics"/>
            <person name="Doyle S."/>
        </authorList>
    </citation>
    <scope>NUCLEOTIDE SEQUENCE [LARGE SCALE GENOMIC DNA]</scope>
    <source>
        <strain evidence="1 3">NCTC11413</strain>
    </source>
</reference>
<proteinExistence type="predicted"/>
<dbReference type="GeneID" id="77264119"/>
<dbReference type="EMBL" id="UGGZ01000001">
    <property type="protein sequence ID" value="STO37609.1"/>
    <property type="molecule type" value="Genomic_DNA"/>
</dbReference>
<accession>A0A377H580</accession>
<organism evidence="1 3">
    <name type="scientific">Gallibacterium anatis</name>
    <dbReference type="NCBI Taxonomy" id="750"/>
    <lineage>
        <taxon>Bacteria</taxon>
        <taxon>Pseudomonadati</taxon>
        <taxon>Pseudomonadota</taxon>
        <taxon>Gammaproteobacteria</taxon>
        <taxon>Pasteurellales</taxon>
        <taxon>Pasteurellaceae</taxon>
        <taxon>Gallibacterium</taxon>
    </lineage>
</organism>
<evidence type="ECO:0000313" key="1">
    <source>
        <dbReference type="EMBL" id="STO37609.1"/>
    </source>
</evidence>
<dbReference type="RefSeq" id="WP_013747116.1">
    <property type="nucleotide sequence ID" value="NZ_AP035889.1"/>
</dbReference>
<dbReference type="Proteomes" id="UP000254232">
    <property type="component" value="Unassembled WGS sequence"/>
</dbReference>